<accession>A0ABP0QEZ8</accession>
<gene>
    <name evidence="1" type="ORF">CCMP2556_LOCUS41610</name>
</gene>
<name>A0ABP0QEZ8_9DINO</name>
<proteinExistence type="predicted"/>
<dbReference type="EMBL" id="CAXAMN010024343">
    <property type="protein sequence ID" value="CAK9085746.1"/>
    <property type="molecule type" value="Genomic_DNA"/>
</dbReference>
<keyword evidence="2" id="KW-1185">Reference proteome</keyword>
<protein>
    <submittedName>
        <fullName evidence="1">Uncharacterized protein</fullName>
    </submittedName>
</protein>
<organism evidence="1 2">
    <name type="scientific">Durusdinium trenchii</name>
    <dbReference type="NCBI Taxonomy" id="1381693"/>
    <lineage>
        <taxon>Eukaryota</taxon>
        <taxon>Sar</taxon>
        <taxon>Alveolata</taxon>
        <taxon>Dinophyceae</taxon>
        <taxon>Suessiales</taxon>
        <taxon>Symbiodiniaceae</taxon>
        <taxon>Durusdinium</taxon>
    </lineage>
</organism>
<evidence type="ECO:0000313" key="1">
    <source>
        <dbReference type="EMBL" id="CAK9085746.1"/>
    </source>
</evidence>
<comment type="caution">
    <text evidence="1">The sequence shown here is derived from an EMBL/GenBank/DDBJ whole genome shotgun (WGS) entry which is preliminary data.</text>
</comment>
<dbReference type="Proteomes" id="UP001642484">
    <property type="component" value="Unassembled WGS sequence"/>
</dbReference>
<reference evidence="1 2" key="1">
    <citation type="submission" date="2024-02" db="EMBL/GenBank/DDBJ databases">
        <authorList>
            <person name="Chen Y."/>
            <person name="Shah S."/>
            <person name="Dougan E. K."/>
            <person name="Thang M."/>
            <person name="Chan C."/>
        </authorList>
    </citation>
    <scope>NUCLEOTIDE SEQUENCE [LARGE SCALE GENOMIC DNA]</scope>
</reference>
<evidence type="ECO:0000313" key="2">
    <source>
        <dbReference type="Proteomes" id="UP001642484"/>
    </source>
</evidence>
<sequence length="715" mass="79492">MAYQAKVAEKNGRTDAQAAFTAAMSDDISAKNEIAKFCELNPPDQRYARKQFIDWAAFKTLHGQKTEIIDRSKCAPMWEGEFIAWVKNVKALPEAEAQAWWKEHLSNPRIDRDHDGYKGRLQLWIPKGISKITDKSKYTESFSEQGNKPLKDPKETDIDMLKEHVLRQQHSVVDPFFYANLPASASQSVRPKMSEGDGVDVDRAGPKLVKTMEKDMKAICKTFQTATDKCEQAKSKLESFPREMLLDDLALLGLLRSLDLRVHFLQRFVDNESETTQASMVGITAADGSTTEDLTSKLSKTAQEALSTGMQDFEKMKTMGAMDIINEFQARLPFKESDTFLDEGKLRAKIDEALRLQKVEDYEALKGEWQVVSASATSVGTSMAKVAGDIAEHLDTKVREAKRQKTRNATAERAQALKAIRDQAKKAAEELKAKPKTAAVAPVFGLDPDTKKDNMEAVPVLDGADKIKSWSTPWVVKDWEHAKACLSDSALKKSLETFAAQYRKLVGEGGRHQYALQAGAVKAEVDKVLQLAMPSQDGFLDLEAEDIDGGGKFMAATWLYGFGPDMSFCNLMPNAASQIRVHVRGEVNMMMFDWHSFCEKMQVASEPFSCALALVSSLTDDKLKECKSKGVQMWEHTLVANELLYLPVGCVAVETCCSGSTEVYGIRKSFFPTGDQRIVDNYKTVLLQFGKDKRSVGAMESVSAALDRALKKQSA</sequence>